<name>A0ABW5ATI1_9FLAO</name>
<gene>
    <name evidence="2" type="ORF">ACFSJT_05810</name>
</gene>
<dbReference type="GO" id="GO:0016746">
    <property type="term" value="F:acyltransferase activity"/>
    <property type="evidence" value="ECO:0007669"/>
    <property type="project" value="UniProtKB-KW"/>
</dbReference>
<comment type="caution">
    <text evidence="2">The sequence shown here is derived from an EMBL/GenBank/DDBJ whole genome shotgun (WGS) entry which is preliminary data.</text>
</comment>
<accession>A0ABW5ATI1</accession>
<dbReference type="InterPro" id="IPR000182">
    <property type="entry name" value="GNAT_dom"/>
</dbReference>
<evidence type="ECO:0000259" key="1">
    <source>
        <dbReference type="PROSITE" id="PS51186"/>
    </source>
</evidence>
<sequence>MQLLPKYQGMGIGKQVLNSLMTKAKSLDIALHLKVLKKNPARFLYERHGFKIVGADDHEFIPFLT</sequence>
<dbReference type="Gene3D" id="3.40.630.30">
    <property type="match status" value="1"/>
</dbReference>
<dbReference type="SUPFAM" id="SSF55729">
    <property type="entry name" value="Acyl-CoA N-acyltransferases (Nat)"/>
    <property type="match status" value="1"/>
</dbReference>
<keyword evidence="3" id="KW-1185">Reference proteome</keyword>
<evidence type="ECO:0000313" key="2">
    <source>
        <dbReference type="EMBL" id="MFD2186299.1"/>
    </source>
</evidence>
<dbReference type="PROSITE" id="PS51186">
    <property type="entry name" value="GNAT"/>
    <property type="match status" value="1"/>
</dbReference>
<keyword evidence="2" id="KW-0808">Transferase</keyword>
<dbReference type="InterPro" id="IPR016181">
    <property type="entry name" value="Acyl_CoA_acyltransferase"/>
</dbReference>
<feature type="domain" description="N-acetyltransferase" evidence="1">
    <location>
        <begin position="1"/>
        <end position="65"/>
    </location>
</feature>
<reference evidence="3" key="1">
    <citation type="journal article" date="2019" name="Int. J. Syst. Evol. Microbiol.">
        <title>The Global Catalogue of Microorganisms (GCM) 10K type strain sequencing project: providing services to taxonomists for standard genome sequencing and annotation.</title>
        <authorList>
            <consortium name="The Broad Institute Genomics Platform"/>
            <consortium name="The Broad Institute Genome Sequencing Center for Infectious Disease"/>
            <person name="Wu L."/>
            <person name="Ma J."/>
        </authorList>
    </citation>
    <scope>NUCLEOTIDE SEQUENCE [LARGE SCALE GENOMIC DNA]</scope>
    <source>
        <strain evidence="3">DT92</strain>
    </source>
</reference>
<evidence type="ECO:0000313" key="3">
    <source>
        <dbReference type="Proteomes" id="UP001597344"/>
    </source>
</evidence>
<proteinExistence type="predicted"/>
<dbReference type="EMBL" id="JBHUHY010000003">
    <property type="protein sequence ID" value="MFD2186299.1"/>
    <property type="molecule type" value="Genomic_DNA"/>
</dbReference>
<dbReference type="RefSeq" id="WP_378319277.1">
    <property type="nucleotide sequence ID" value="NZ_JBHUHY010000003.1"/>
</dbReference>
<dbReference type="Pfam" id="PF13508">
    <property type="entry name" value="Acetyltransf_7"/>
    <property type="match status" value="1"/>
</dbReference>
<dbReference type="Proteomes" id="UP001597344">
    <property type="component" value="Unassembled WGS sequence"/>
</dbReference>
<dbReference type="EC" id="2.3.1.-" evidence="2"/>
<organism evidence="2 3">
    <name type="scientific">Aquimarina celericrescens</name>
    <dbReference type="NCBI Taxonomy" id="1964542"/>
    <lineage>
        <taxon>Bacteria</taxon>
        <taxon>Pseudomonadati</taxon>
        <taxon>Bacteroidota</taxon>
        <taxon>Flavobacteriia</taxon>
        <taxon>Flavobacteriales</taxon>
        <taxon>Flavobacteriaceae</taxon>
        <taxon>Aquimarina</taxon>
    </lineage>
</organism>
<protein>
    <submittedName>
        <fullName evidence="2">GNAT family N-acetyltransferase</fullName>
        <ecNumber evidence="2">2.3.1.-</ecNumber>
    </submittedName>
</protein>
<keyword evidence="2" id="KW-0012">Acyltransferase</keyword>
<dbReference type="CDD" id="cd04301">
    <property type="entry name" value="NAT_SF"/>
    <property type="match status" value="1"/>
</dbReference>